<sequence length="536" mass="62499">MFGIYFLFSFRGILFACIVAFLLYIIRGYPQWKTNRQEQQQQQQQQPAETIKSTEHKQENNIENLSIAHYILVSPFAALYILARVIFDTVRFSIYYALWTIERVIPYIDDWLFETVTVSLPTKINQCSQWWEERGGPAFYAYQANFRQHTLPVALQYVENTAIAIYRIGCAIQLLSQETIVAWRKFINAHDWKQLAEDLCDIGYRNIWQPTTAVVSRIMHLCRLVYQGAAHLYISVKNDVVWIATVVVPTVYDYCASTWLVQFLQRTVMVSRRALTWVSAQIKNFVLAPTIGRVLTWLVKAIDQLLLMLQTHQFQQRLESMYIFLAPHLVWILSECCLLGSYLTSLLETAYSQIIYPAYKLYVKHVMPRLSATYHQLRDKVSQYFVTYIYPTWLRVVLYLEKPAAWLYFMIGPLVHKVCKRLFDVIGPYLTQIVEYMHIIASQCLKATLILTHHIYMALQSWLTKQAPLLSSSLQQVSGHLYNLNWQAMTNEATSIVYAIYQWTTEQGGLVYASLERSLTTWAKEQAKAAKDIKTQ</sequence>
<protein>
    <submittedName>
        <fullName evidence="2">Uncharacterized protein</fullName>
    </submittedName>
</protein>
<dbReference type="OrthoDB" id="2274850at2759"/>
<dbReference type="AlphaFoldDB" id="A0A367K7K1"/>
<accession>A0A367K7K1</accession>
<feature type="transmembrane region" description="Helical" evidence="1">
    <location>
        <begin position="6"/>
        <end position="26"/>
    </location>
</feature>
<comment type="caution">
    <text evidence="2">The sequence shown here is derived from an EMBL/GenBank/DDBJ whole genome shotgun (WGS) entry which is preliminary data.</text>
</comment>
<reference evidence="2 3" key="1">
    <citation type="journal article" date="2018" name="G3 (Bethesda)">
        <title>Phylogenetic and Phylogenomic Definition of Rhizopus Species.</title>
        <authorList>
            <person name="Gryganskyi A.P."/>
            <person name="Golan J."/>
            <person name="Dolatabadi S."/>
            <person name="Mondo S."/>
            <person name="Robb S."/>
            <person name="Idnurm A."/>
            <person name="Muszewska A."/>
            <person name="Steczkiewicz K."/>
            <person name="Masonjones S."/>
            <person name="Liao H.L."/>
            <person name="Gajdeczka M.T."/>
            <person name="Anike F."/>
            <person name="Vuek A."/>
            <person name="Anishchenko I.M."/>
            <person name="Voigt K."/>
            <person name="de Hoog G.S."/>
            <person name="Smith M.E."/>
            <person name="Heitman J."/>
            <person name="Vilgalys R."/>
            <person name="Stajich J.E."/>
        </authorList>
    </citation>
    <scope>NUCLEOTIDE SEQUENCE [LARGE SCALE GENOMIC DNA]</scope>
    <source>
        <strain evidence="2 3">CBS 357.93</strain>
    </source>
</reference>
<dbReference type="EMBL" id="PJQL01000220">
    <property type="protein sequence ID" value="RCH98147.1"/>
    <property type="molecule type" value="Genomic_DNA"/>
</dbReference>
<dbReference type="Proteomes" id="UP000252139">
    <property type="component" value="Unassembled WGS sequence"/>
</dbReference>
<proteinExistence type="predicted"/>
<keyword evidence="1" id="KW-1133">Transmembrane helix</keyword>
<keyword evidence="1" id="KW-0812">Transmembrane</keyword>
<keyword evidence="3" id="KW-1185">Reference proteome</keyword>
<keyword evidence="1" id="KW-0472">Membrane</keyword>
<gene>
    <name evidence="2" type="ORF">CU097_014215</name>
</gene>
<organism evidence="2 3">
    <name type="scientific">Rhizopus azygosporus</name>
    <name type="common">Rhizopus microsporus var. azygosporus</name>
    <dbReference type="NCBI Taxonomy" id="86630"/>
    <lineage>
        <taxon>Eukaryota</taxon>
        <taxon>Fungi</taxon>
        <taxon>Fungi incertae sedis</taxon>
        <taxon>Mucoromycota</taxon>
        <taxon>Mucoromycotina</taxon>
        <taxon>Mucoromycetes</taxon>
        <taxon>Mucorales</taxon>
        <taxon>Mucorineae</taxon>
        <taxon>Rhizopodaceae</taxon>
        <taxon>Rhizopus</taxon>
    </lineage>
</organism>
<evidence type="ECO:0000313" key="2">
    <source>
        <dbReference type="EMBL" id="RCH98147.1"/>
    </source>
</evidence>
<feature type="transmembrane region" description="Helical" evidence="1">
    <location>
        <begin position="67"/>
        <end position="87"/>
    </location>
</feature>
<evidence type="ECO:0000313" key="3">
    <source>
        <dbReference type="Proteomes" id="UP000252139"/>
    </source>
</evidence>
<name>A0A367K7K1_RHIAZ</name>
<evidence type="ECO:0000256" key="1">
    <source>
        <dbReference type="SAM" id="Phobius"/>
    </source>
</evidence>